<evidence type="ECO:0000313" key="2">
    <source>
        <dbReference type="Proteomes" id="UP001472677"/>
    </source>
</evidence>
<dbReference type="EMBL" id="JBBPBM010000444">
    <property type="protein sequence ID" value="KAK8495348.1"/>
    <property type="molecule type" value="Genomic_DNA"/>
</dbReference>
<reference evidence="1 2" key="1">
    <citation type="journal article" date="2024" name="G3 (Bethesda)">
        <title>Genome assembly of Hibiscus sabdariffa L. provides insights into metabolisms of medicinal natural products.</title>
        <authorList>
            <person name="Kim T."/>
        </authorList>
    </citation>
    <scope>NUCLEOTIDE SEQUENCE [LARGE SCALE GENOMIC DNA]</scope>
    <source>
        <strain evidence="1">TK-2024</strain>
        <tissue evidence="1">Old leaves</tissue>
    </source>
</reference>
<sequence length="129" mass="15397">MEKEKRKRKDYLEYLDEQAPFVQMNSRCQKNNFEGNHDAELAEQQSSPWAEEFDHAKRAVKYGPLMRETQSLCLANWTQKQTDQTQVQQPLELRAELKLNIYWCNETRLTKLKLNTYRNRGNGLKMNNN</sequence>
<keyword evidence="2" id="KW-1185">Reference proteome</keyword>
<accession>A0ABR2ANF4</accession>
<proteinExistence type="predicted"/>
<name>A0ABR2ANF4_9ROSI</name>
<evidence type="ECO:0000313" key="1">
    <source>
        <dbReference type="EMBL" id="KAK8495348.1"/>
    </source>
</evidence>
<organism evidence="1 2">
    <name type="scientific">Hibiscus sabdariffa</name>
    <name type="common">roselle</name>
    <dbReference type="NCBI Taxonomy" id="183260"/>
    <lineage>
        <taxon>Eukaryota</taxon>
        <taxon>Viridiplantae</taxon>
        <taxon>Streptophyta</taxon>
        <taxon>Embryophyta</taxon>
        <taxon>Tracheophyta</taxon>
        <taxon>Spermatophyta</taxon>
        <taxon>Magnoliopsida</taxon>
        <taxon>eudicotyledons</taxon>
        <taxon>Gunneridae</taxon>
        <taxon>Pentapetalae</taxon>
        <taxon>rosids</taxon>
        <taxon>malvids</taxon>
        <taxon>Malvales</taxon>
        <taxon>Malvaceae</taxon>
        <taxon>Malvoideae</taxon>
        <taxon>Hibiscus</taxon>
    </lineage>
</organism>
<gene>
    <name evidence="1" type="ORF">V6N12_032927</name>
</gene>
<dbReference type="Proteomes" id="UP001472677">
    <property type="component" value="Unassembled WGS sequence"/>
</dbReference>
<protein>
    <submittedName>
        <fullName evidence="1">Uncharacterized protein</fullName>
    </submittedName>
</protein>
<comment type="caution">
    <text evidence="1">The sequence shown here is derived from an EMBL/GenBank/DDBJ whole genome shotgun (WGS) entry which is preliminary data.</text>
</comment>